<dbReference type="Pfam" id="PF25039">
    <property type="entry name" value="BLTP1_M"/>
    <property type="match status" value="2"/>
</dbReference>
<feature type="region of interest" description="Disordered" evidence="1">
    <location>
        <begin position="2863"/>
        <end position="2889"/>
    </location>
</feature>
<feature type="region of interest" description="Disordered" evidence="1">
    <location>
        <begin position="2461"/>
        <end position="2491"/>
    </location>
</feature>
<feature type="compositionally biased region" description="Polar residues" evidence="1">
    <location>
        <begin position="3047"/>
        <end position="3056"/>
    </location>
</feature>
<sequence>MSTIKPLIEVKSDFSPFDFASNSTFGNLENMKMDSNFALLLGSLVSTMAWVIYISYYNSRVLGYFMTKLLNRLFVREGYLRVGSFTLCVLSGKIMFRDIVYITYDYTARIQDGWMIFRWWRAYVPKDVSEDLSHSDTRLSVMLNGFELHVYNRCTVYGHLERVFGLDPTLFSCDIHEFSSNDPERQSQMSCMSRQERPQPGAGSLGKSWRDLIPVIKVDVSSGRMVFGNRLVPTTLSVLVKEAHFVYSTKPAASRLDHFTHIAKCKAENFKYTGMADDPPRYMGEGFVVLSSNNVDLYFYMDEPGKFNLHFSLIKSMLQLANGDMVESTPPMWGIDIKCGKGTDFSYGPWADRQREHLFKFFFPQDCQPLKVTKPSLPGEKRQVQSFDIRLSTQNDATIDILFSKNKETNAVHINIGPGSYLEVTMPWVVSNDGYTTKVTGQLLHLEATTSLQYRSLVVSETLEYTLQSRYPLKWNDHQEWMLTLTGCKATVWFIYAHKEFFQDMVNDWATKARPDLLHFIPYTWKLTLLMKEFEFIMPCNEYNWVDCSSQNQENMCLAFCGELFELTFELPFTDFLPATLPLKFWIQGEGMDLSLFLPSVFTSRSILLSLDQNAKVLGRNGKVINLRSENARKWRNICLRSEGWLDCWSVPIVALSINYIYHPMPPFGPEPQADITTPEKEEILLSPMRIPRSRKSPAIHHWRQEAGQKFDPSTMNPDKVSLELEIGPSVLLLYGSWIRGFVNLKENIFGDDQVFTDMNEKPKSPEAGGAAGGGVGNQGDNSSSTSDEEIGGQKKLFDPRLFRPLEVTVSITMHDIQAHLVKNCNENDPPCPIILLDRFGFEMKKGYKETQLQLLLSPAFLLSSDKANRSSREKHMKQGHLMLSGLQLRGQALFSDEGRRVDQETVEYAWLLEIQLGKLTGKMTTPQMYHLVTGLETLLLLICDSENKLVPPHAPPACHHGLPPVQCADSDPDGSYRCPSTDHIKYRMVRVALDALDIYLLEAGTAINLWASPIRFSTCNLHGNQVKSGMTGVLPAVKLRQFIAIANHFSHVSRSEGGAGAGGGGSNTNTTGSGRSQHRSLASGDGSDTWLEVGSISFGPLIFEAAVSLSNSDRNLHLVQHKYLKTHDERSKRLWFLWSDGCGKGGSAAAAGSGGSSTARCGCIGGCIFFGSNRNGQRFFKPTRQDGVDGINIAAFRINETGKDPGFGQSILHDNQLVFHTPPYSSLDVTIHENVIVLTDANKQSTVQVKMGDHSPGLTSRVERSRSVTESHKDSPPQQGVGSTAATAGATVGTTGSKLSTATPSPVSCVKTSLGRRFSYTSSSNRTVNNGHSRDVPYARLLDSSPTSLLPPKLDSDSRLNTNERTRSILSVPEADPTPKSSVSDSKLAVDYFNSTAQQYNALVNSVNVQGPTAVLPSDSDHSIGHEEKLVERTMSICSENQSEAFFSAEEELVSGVLPSSRSSSLRHSIGIYRHDNVANRKRFGSDMSIVAGGAATLHSVTGENRTRLSTHRSDHEIHTPEHRSNVRLEQSLNGDELKTNIGLATPLLRHTAPRSISPRCAAGTDTDTLEASTALLDSSDTHSISSTSFISAVSSQEDLTLVNLHMQVNKPIVESPLLMSSYVNHLSQVSCTNWAQSSLPYGSDAFTVPLFQKMNDGRLVYVGSKYTPRFEALTEGFTSLKMINRNNNPSSPPPHSGKTPTHPYNWDQNEVFGPNATSNDIEAGIQEELLSLRNESGTRTTVVIKMKGDVDVLVSPLVLESLQRFIDALTPTLSSLHPLSVLNHLHWSCMERVEAANVLKKDKYLSQLQGGGSKRSTAERVKGGGGGGAASSNQPHSVYEECIATQVQGTVILPKINIALLQASVVEEVISFSALDNIRDLTCVSLLAVSLDGVTARFHCGKQAREVVQTFQRPAVQPSGHKKGGGLAKGGKAFLLGHQTSTVADVVTGEPVYIETCEKQQEESVLSLNISKAHGQLRRLRNECSILKDAVITAIPSHCSRVMFTTCSRVNTPPQSRANDADDKFRYTCGEDAPGEGKLSEEKLGFIMFECGLEGIAFKVVKRSKFDKEDGDEIKQGETETHYTDSVRSREEVENASVLNDQTNQPSGATHAITNAGFSSDSSAHDAAANEPTNDPNSCAQSGAGLTSGVSSTNNAVVVKGGGDENASSCVIQVQQVWFNFAAPPRAPITRKIDYTRLDWNLLSTASPAINAWMNPSNRFAIRVVHMLRCRYRRCTAIVTCLMAEALDVQSIHMPSKSRYGRFTPLSKALQEDPSCQLCSVLQKYLLQNTTSIEENLKESDLPHLSTLRQGVIVLSRQWKNILYTPLLLEHNFKSKHLVKPLNVTFAVPDPDEENLLTDGDGEGEGEGSECDVTDENAMLLNAAAASGASTAHAVHALHKVLKRNNGLSQMTSTGRGVMTSPMHSGVAGVGGGGAQGGPTLAVPPHSPPNAHLTLDSLVFSSPTSPNSIQLQQPGGRKRSLLPSHPPASSRASIVFPLLNNTNPFLPYQHRRVDSQGGGTVEKTIGYSTLKEDYKSHSSHPSLYSGGGGGGMAPAALQGGGGVVGGVGGGGGSQHSLASLELNQTQSFSPPGGSYSNAHAQKDGGGGGGGGEDLYTWMAKQQEFEGPANEDGTKMAPVGGIPKGDYWTNNQAKMTQVNVTTHDGSIVNPDYLLLAAPGFSLYPMQDSLRLLDAHLIFEPLLSSLGVMPQQMIGNYGGSTNSLDSWGSNLSLIGGMEAIRIDIVVSEVGKLQDKKVKKPLSNKSDSKFWLEIASDTPALLCERVGVELNVCRVADMTIVEDLSRQRRNMLYVSRGQLKKHLSTSLNLNVSVRYIAQQVNMPLLRLLHQISNMYQNVKETQLELKEQQPDNSKPVPKTPPANNSGLHLPDLALPQSLLSVEEEKKSELTRSPSTTLDSTTKQLNVAIPLVSPSSSVKSPHKHQTFAQKLRQTSKSVRGYINLGEVTGQPGVKLPSPTEEKETVMMTPRCWKTVYYLLDLYATMPETKTVAHSRFSVAGDVSEGYKGNRKYDLLPEVKSTDDIERGENPSTPVPSQQPRELNFVAGERTRLKVLAVAKIHRTRLLATLSGLKLEAEITNLHSSLTVKKKTRPASMECSLTGHVGRTMIVLLEGVAPNQQTVVKVTVGKSQALYSSITRRMKDKNSGLLTIGAVSVDIPQHPVALHGMMTRSSKELSFTLQELRVTRTSSRMSRGTTVDDVDSATQQSPGQARVFNPTSTHTSVKHQLVEPNPLLQPLVMTFNVVLQSLSITAALLPSLQAQYKMDQVTSKGVTGSKAKFIIDLPHHSLSFSTKVQVTEANLPSEASIELPKVHVQAEYVQDGASARDGNFVDGVVLRQGNYISAVADIGVFEHSLTTDLLNHLVFVQKVFMKEVNEVVQKVYGGEKPVPLWCEDSDDANSSSNSIKRILFSLVIHIKRIQLTATTPTSCAVRLETGAVDFQLSNRVQNVSGCAQQLNNASLKVFCKAAVDVNLSLGQLIRNVLFEEAEPEYQQFAFFKTRIVLRNAFEGETVGSSSEDKEVVLITLKRPLVYIQPIAVDKAILVWLNYKNAYEYWSEQRSNLNKEVLTATQQVFEKVPFEKLTTSPHLGTLFLQLTVEDMGICIPLNPLPPPTSIWGLNRQFFIDSDSCAAVVVTLESTSISACSSGSLVSKGRFMGLCLRFADDFETSLDDWKPDTSESTVAMNLCVVSEGTYEVCSRTAAAQRLESENAKWFLNVQWAMEGVDIHLDVNIGKQLSALGHTLTMLTAVQEDEIIIPGSYDSDDGDTADNPDASQESMLLKRSHNLTCDGLPAFALDPSIDAKIRSKLIEKEMNEQAKTINVLRSLGASQGTIEHEMKKLHKLEAMVFKDFRRDMIQRLRRQNVKTSDVKAKGASKTNACRSRSFIVPTQTLEQHLELDSPDETRAASTSASFESSPHSGPSRSASLRTTTKGLGLGAPKVTFCETQNMTRQSSLPSGSSEISLPLDDNLLDWATNESTELLRSKLSPNKSSFDSNDGSTLLLVEPETSREHGGVSPTCNPTTSQLKPHEPNIDFELDVKVLINSGKCVLHTKDLGMEDGLKFSSRMKKERSCSGGVFDFPPSSPNLNRRSHKDRHQQASTSTTRLRQSLQMQTNAANITQADLTIFHIPGLDVKVHYESKTILEEGVAGTDGSTSMTRSKSGTKKASLFAWTTLQSIPEETIISPHILEFLEQTLEPIPANEKASPFPSSRPMNSMFAMNRDEELTPSPWTASGGQYAYASFPVDVIVYFHMQPSTFRFSCLPVSRVECMLQLPSLDIVFSSKRAELESDFMSTSFNTTTSTPSVAMGGLSVTGCLADFSVHIFHPYGGKKTSHKETQWSPLSDSERKDSLSINVEFVKFHLSRSRKTNYESAKGMKSSGSDLSQAIIRFSTIIDIGSASFKYDMRRLTEILAFPKAWYRRSIVRRLFLGDLSTMAVYSEDSSPDHDIESERSPIISTGRDKMRLSIESDLARHARLRERGKSGSSSESVSPSDLKPTASAWETLVLFAVNFKRLNVHMNMGNVMGNVQWLSKNFRSEGRLSIGSTGHKNMFIGLGLGGSALEAKGGIVGGTIEISKVDTFILIREDPGTEPDHTIGLKLFALELRLDYMGTGVLMCRVSSLDVSLRDEWKMTDQKPSIDAFNPTRRPATIFVHGDLGWDQLQLMISKSTTVDLMKMFYKLDEFFSQQFKSSKRVFSSLGSQRNKNNSTTGSSFRRRGQHARKKGGVESSSQQQQPQQQQSFKIIQDAKHHRHWQKVLSQVAGLHLSTVRLPLPDSGTVLGGTMELHGNNISLACFHGIHFKSKSWALFSLKEPCISFTTEAQEVLSSDTNENLDVHIVQTLTFSLGMTGEQPHIQQHDSMATVCKVSRNILFPPQFRMLSEWFHYAFACSDIDAIDRFPSLEKERMESSDSNTARTRSSKQTDPNHTREVIFALPSLQLHLKTEHLQPTLMPEIVDDKPRVECSFVTEFEDHIFVTVDAEAFFFLHDLITSYIREKERMTGYGQGLRASSPEPQTSKQSSSRTPDEAASSDMSRDDSFGTGNSEEKKQREKAAFEASEKFSNDWRNFLCKTWHLEPTVRLLSWGGKSIEPYGVDYILQKLGFSHARTTIPKWMQRGFMDPLDKVLAILVMRMVQIIREDPKMAASHRYHHNLQHLRRSNH</sequence>
<feature type="region of interest" description="Disordered" evidence="1">
    <location>
        <begin position="1248"/>
        <end position="1290"/>
    </location>
</feature>
<feature type="compositionally biased region" description="Low complexity" evidence="1">
    <location>
        <begin position="2121"/>
        <end position="2131"/>
    </location>
</feature>
<organism evidence="4 5">
    <name type="scientific">Laodelphax striatellus</name>
    <name type="common">Small brown planthopper</name>
    <name type="synonym">Delphax striatella</name>
    <dbReference type="NCBI Taxonomy" id="195883"/>
    <lineage>
        <taxon>Eukaryota</taxon>
        <taxon>Metazoa</taxon>
        <taxon>Ecdysozoa</taxon>
        <taxon>Arthropoda</taxon>
        <taxon>Hexapoda</taxon>
        <taxon>Insecta</taxon>
        <taxon>Pterygota</taxon>
        <taxon>Neoptera</taxon>
        <taxon>Paraneoptera</taxon>
        <taxon>Hemiptera</taxon>
        <taxon>Auchenorrhyncha</taxon>
        <taxon>Fulgoroidea</taxon>
        <taxon>Delphacidae</taxon>
        <taxon>Criomorphinae</taxon>
        <taxon>Laodelphax</taxon>
    </lineage>
</organism>
<dbReference type="InterPro" id="IPR033616">
    <property type="entry name" value="BLTP1"/>
</dbReference>
<feature type="compositionally biased region" description="Gly residues" evidence="1">
    <location>
        <begin position="2605"/>
        <end position="2614"/>
    </location>
</feature>
<feature type="compositionally biased region" description="Basic and acidic residues" evidence="1">
    <location>
        <begin position="5053"/>
        <end position="5073"/>
    </location>
</feature>
<feature type="compositionally biased region" description="Polar residues" evidence="1">
    <location>
        <begin position="4036"/>
        <end position="4045"/>
    </location>
</feature>
<feature type="domain" description="Bridge-like lipid transfer protein family member 1 C-terminal" evidence="3">
    <location>
        <begin position="4507"/>
        <end position="5156"/>
    </location>
</feature>
<feature type="compositionally biased region" description="Low complexity" evidence="1">
    <location>
        <begin position="1281"/>
        <end position="1290"/>
    </location>
</feature>
<feature type="compositionally biased region" description="Basic and acidic residues" evidence="1">
    <location>
        <begin position="2069"/>
        <end position="2095"/>
    </location>
</feature>
<keyword evidence="5" id="KW-1185">Reference proteome</keyword>
<feature type="region of interest" description="Disordered" evidence="1">
    <location>
        <begin position="1810"/>
        <end position="1836"/>
    </location>
</feature>
<dbReference type="PANTHER" id="PTHR31640">
    <property type="entry name" value="TRANSMEMBRANE PROTEIN KIAA1109"/>
    <property type="match status" value="1"/>
</dbReference>
<feature type="region of interest" description="Disordered" evidence="1">
    <location>
        <begin position="2352"/>
        <end position="2372"/>
    </location>
</feature>
<feature type="region of interest" description="Disordered" evidence="1">
    <location>
        <begin position="184"/>
        <end position="204"/>
    </location>
</feature>
<feature type="compositionally biased region" description="Polar residues" evidence="1">
    <location>
        <begin position="4716"/>
        <end position="4733"/>
    </location>
</feature>
<evidence type="ECO:0000313" key="5">
    <source>
        <dbReference type="Proteomes" id="UP000291343"/>
    </source>
</evidence>
<dbReference type="Pfam" id="PF20413">
    <property type="entry name" value="BLTP1_N"/>
    <property type="match status" value="1"/>
</dbReference>
<keyword evidence="2" id="KW-0812">Transmembrane</keyword>
<feature type="region of interest" description="Disordered" evidence="1">
    <location>
        <begin position="5024"/>
        <end position="5073"/>
    </location>
</feature>
<dbReference type="Proteomes" id="UP000291343">
    <property type="component" value="Unassembled WGS sequence"/>
</dbReference>
<comment type="caution">
    <text evidence="4">The sequence shown here is derived from an EMBL/GenBank/DDBJ whole genome shotgun (WGS) entry which is preliminary data.</text>
</comment>
<feature type="compositionally biased region" description="Low complexity" evidence="1">
    <location>
        <begin position="3929"/>
        <end position="3945"/>
    </location>
</feature>
<feature type="region of interest" description="Disordered" evidence="1">
    <location>
        <begin position="3910"/>
        <end position="3949"/>
    </location>
</feature>
<feature type="compositionally biased region" description="Polar residues" evidence="1">
    <location>
        <begin position="5032"/>
        <end position="5043"/>
    </location>
</feature>
<feature type="compositionally biased region" description="Basic and acidic residues" evidence="1">
    <location>
        <begin position="1262"/>
        <end position="1276"/>
    </location>
</feature>
<dbReference type="SMART" id="SM01220">
    <property type="entry name" value="FSA_C"/>
    <property type="match status" value="1"/>
</dbReference>
<dbReference type="InterPro" id="IPR056741">
    <property type="entry name" value="BLTP1_M"/>
</dbReference>
<feature type="transmembrane region" description="Helical" evidence="2">
    <location>
        <begin position="37"/>
        <end position="57"/>
    </location>
</feature>
<feature type="region of interest" description="Disordered" evidence="1">
    <location>
        <begin position="757"/>
        <end position="794"/>
    </location>
</feature>
<dbReference type="InterPro" id="IPR056742">
    <property type="entry name" value="BLTP1_C"/>
</dbReference>
<accession>A0A482WXL8</accession>
<dbReference type="GO" id="GO:0098793">
    <property type="term" value="C:presynapse"/>
    <property type="evidence" value="ECO:0007669"/>
    <property type="project" value="GOC"/>
</dbReference>
<evidence type="ECO:0000313" key="4">
    <source>
        <dbReference type="EMBL" id="RZF37911.1"/>
    </source>
</evidence>
<dbReference type="Pfam" id="PF25040">
    <property type="entry name" value="BLTP1_C"/>
    <property type="match status" value="4"/>
</dbReference>
<feature type="region of interest" description="Disordered" evidence="1">
    <location>
        <begin position="1055"/>
        <end position="1086"/>
    </location>
</feature>
<dbReference type="FunCoup" id="A0A482WXL8">
    <property type="interactions" value="664"/>
</dbReference>
<feature type="compositionally biased region" description="Polar residues" evidence="1">
    <location>
        <begin position="1322"/>
        <end position="1332"/>
    </location>
</feature>
<feature type="compositionally biased region" description="Low complexity" evidence="1">
    <location>
        <begin position="4749"/>
        <end position="4761"/>
    </location>
</feature>
<feature type="compositionally biased region" description="Polar residues" evidence="1">
    <location>
        <begin position="2586"/>
        <end position="2601"/>
    </location>
</feature>
<feature type="region of interest" description="Disordered" evidence="1">
    <location>
        <begin position="4716"/>
        <end position="4765"/>
    </location>
</feature>
<feature type="compositionally biased region" description="Low complexity" evidence="1">
    <location>
        <begin position="1342"/>
        <end position="1354"/>
    </location>
</feature>
<feature type="compositionally biased region" description="Basic and acidic residues" evidence="1">
    <location>
        <begin position="3036"/>
        <end position="3046"/>
    </location>
</feature>
<feature type="region of interest" description="Disordered" evidence="1">
    <location>
        <begin position="4093"/>
        <end position="4125"/>
    </location>
</feature>
<feature type="compositionally biased region" description="Basic residues" evidence="1">
    <location>
        <begin position="4734"/>
        <end position="4744"/>
    </location>
</feature>
<dbReference type="EMBL" id="QKKF02022863">
    <property type="protein sequence ID" value="RZF37911.1"/>
    <property type="molecule type" value="Genomic_DNA"/>
</dbReference>
<feature type="region of interest" description="Disordered" evidence="1">
    <location>
        <begin position="3036"/>
        <end position="3056"/>
    </location>
</feature>
<feature type="region of interest" description="Disordered" evidence="1">
    <location>
        <begin position="2586"/>
        <end position="2616"/>
    </location>
</feature>
<feature type="compositionally biased region" description="Polar residues" evidence="1">
    <location>
        <begin position="4930"/>
        <end position="4943"/>
    </location>
</feature>
<feature type="compositionally biased region" description="Polar residues" evidence="1">
    <location>
        <begin position="2099"/>
        <end position="2120"/>
    </location>
</feature>
<feature type="region of interest" description="Disordered" evidence="1">
    <location>
        <begin position="1322"/>
        <end position="1385"/>
    </location>
</feature>
<keyword evidence="2" id="KW-1133">Transmembrane helix</keyword>
<protein>
    <recommendedName>
        <fullName evidence="3">Bridge-like lipid transfer protein family member 1 C-terminal domain-containing protein</fullName>
    </recommendedName>
</protein>
<dbReference type="InParanoid" id="A0A482WXL8"/>
<feature type="region of interest" description="Disordered" evidence="1">
    <location>
        <begin position="4026"/>
        <end position="4049"/>
    </location>
</feature>
<evidence type="ECO:0000256" key="1">
    <source>
        <dbReference type="SAM" id="MobiDB-lite"/>
    </source>
</evidence>
<dbReference type="PANTHER" id="PTHR31640:SF1">
    <property type="entry name" value="BRIDGE-LIKE LIPID TRANSFER PROTEIN FAMILY MEMBER 1"/>
    <property type="match status" value="1"/>
</dbReference>
<name>A0A482WXL8_LAOST</name>
<dbReference type="GO" id="GO:0048488">
    <property type="term" value="P:synaptic vesicle endocytosis"/>
    <property type="evidence" value="ECO:0007669"/>
    <property type="project" value="TreeGrafter"/>
</dbReference>
<dbReference type="InterPro" id="IPR047104">
    <property type="entry name" value="BLTP1_N"/>
</dbReference>
<feature type="compositionally biased region" description="Polar residues" evidence="1">
    <location>
        <begin position="2133"/>
        <end position="2151"/>
    </location>
</feature>
<gene>
    <name evidence="4" type="ORF">LSTR_LSTR005411</name>
</gene>
<feature type="compositionally biased region" description="Basic and acidic residues" evidence="1">
    <location>
        <begin position="3913"/>
        <end position="3924"/>
    </location>
</feature>
<evidence type="ECO:0000256" key="2">
    <source>
        <dbReference type="SAM" id="Phobius"/>
    </source>
</evidence>
<feature type="compositionally biased region" description="Gly residues" evidence="1">
    <location>
        <begin position="1058"/>
        <end position="1067"/>
    </location>
</feature>
<keyword evidence="2" id="KW-0472">Membrane</keyword>
<feature type="compositionally biased region" description="Basic and acidic residues" evidence="1">
    <location>
        <begin position="1355"/>
        <end position="1368"/>
    </location>
</feature>
<feature type="region of interest" description="Disordered" evidence="1">
    <location>
        <begin position="2069"/>
        <end position="2151"/>
    </location>
</feature>
<reference evidence="4 5" key="1">
    <citation type="journal article" date="2017" name="Gigascience">
        <title>Genome sequence of the small brown planthopper, Laodelphax striatellus.</title>
        <authorList>
            <person name="Zhu J."/>
            <person name="Jiang F."/>
            <person name="Wang X."/>
            <person name="Yang P."/>
            <person name="Bao Y."/>
            <person name="Zhao W."/>
            <person name="Wang W."/>
            <person name="Lu H."/>
            <person name="Wang Q."/>
            <person name="Cui N."/>
            <person name="Li J."/>
            <person name="Chen X."/>
            <person name="Luo L."/>
            <person name="Yu J."/>
            <person name="Kang L."/>
            <person name="Cui F."/>
        </authorList>
    </citation>
    <scope>NUCLEOTIDE SEQUENCE [LARGE SCALE GENOMIC DNA]</scope>
    <source>
        <strain evidence="4">Lst14</strain>
    </source>
</reference>
<dbReference type="OrthoDB" id="10051416at2759"/>
<proteinExistence type="predicted"/>
<feature type="compositionally biased region" description="Polar residues" evidence="1">
    <location>
        <begin position="3221"/>
        <end position="3232"/>
    </location>
</feature>
<feature type="region of interest" description="Disordered" evidence="1">
    <location>
        <begin position="4924"/>
        <end position="4948"/>
    </location>
</feature>
<feature type="region of interest" description="Disordered" evidence="1">
    <location>
        <begin position="3207"/>
        <end position="3232"/>
    </location>
</feature>
<evidence type="ECO:0000259" key="3">
    <source>
        <dbReference type="SMART" id="SM01220"/>
    </source>
</evidence>
<feature type="compositionally biased region" description="Polar residues" evidence="1">
    <location>
        <begin position="2461"/>
        <end position="2475"/>
    </location>
</feature>